<feature type="transmembrane region" description="Helical" evidence="4">
    <location>
        <begin position="283"/>
        <end position="304"/>
    </location>
</feature>
<feature type="transmembrane region" description="Helical" evidence="4">
    <location>
        <begin position="379"/>
        <end position="401"/>
    </location>
</feature>
<keyword evidence="1 4" id="KW-0812">Transmembrane</keyword>
<dbReference type="STRING" id="1123071.SAMN02745181_3816"/>
<dbReference type="InterPro" id="IPR052528">
    <property type="entry name" value="Sugar_transport-like"/>
</dbReference>
<feature type="transmembrane region" description="Helical" evidence="4">
    <location>
        <begin position="104"/>
        <end position="126"/>
    </location>
</feature>
<dbReference type="EMBL" id="FQYR01000009">
    <property type="protein sequence ID" value="SHK43642.1"/>
    <property type="molecule type" value="Genomic_DNA"/>
</dbReference>
<feature type="transmembrane region" description="Helical" evidence="4">
    <location>
        <begin position="132"/>
        <end position="154"/>
    </location>
</feature>
<dbReference type="Pfam" id="PF07690">
    <property type="entry name" value="MFS_1"/>
    <property type="match status" value="1"/>
</dbReference>
<evidence type="ECO:0000256" key="4">
    <source>
        <dbReference type="SAM" id="Phobius"/>
    </source>
</evidence>
<keyword evidence="6" id="KW-1185">Reference proteome</keyword>
<evidence type="ECO:0000313" key="5">
    <source>
        <dbReference type="EMBL" id="SHK43642.1"/>
    </source>
</evidence>
<name>A0A1M6SFX7_9BACT</name>
<keyword evidence="3 4" id="KW-0472">Membrane</keyword>
<dbReference type="PANTHER" id="PTHR23526">
    <property type="entry name" value="INTEGRAL MEMBRANE TRANSPORT PROTEIN-RELATED"/>
    <property type="match status" value="1"/>
</dbReference>
<evidence type="ECO:0000313" key="6">
    <source>
        <dbReference type="Proteomes" id="UP000184510"/>
    </source>
</evidence>
<dbReference type="InterPro" id="IPR036259">
    <property type="entry name" value="MFS_trans_sf"/>
</dbReference>
<evidence type="ECO:0000256" key="1">
    <source>
        <dbReference type="ARBA" id="ARBA00022692"/>
    </source>
</evidence>
<feature type="transmembrane region" description="Helical" evidence="4">
    <location>
        <begin position="251"/>
        <end position="271"/>
    </location>
</feature>
<dbReference type="InterPro" id="IPR011701">
    <property type="entry name" value="MFS"/>
</dbReference>
<feature type="transmembrane region" description="Helical" evidence="4">
    <location>
        <begin position="342"/>
        <end position="359"/>
    </location>
</feature>
<keyword evidence="2 4" id="KW-1133">Transmembrane helix</keyword>
<evidence type="ECO:0000256" key="2">
    <source>
        <dbReference type="ARBA" id="ARBA00022989"/>
    </source>
</evidence>
<feature type="transmembrane region" description="Helical" evidence="4">
    <location>
        <begin position="407"/>
        <end position="427"/>
    </location>
</feature>
<dbReference type="GO" id="GO:0022857">
    <property type="term" value="F:transmembrane transporter activity"/>
    <property type="evidence" value="ECO:0007669"/>
    <property type="project" value="InterPro"/>
</dbReference>
<dbReference type="Gene3D" id="1.20.1250.20">
    <property type="entry name" value="MFS general substrate transporter like domains"/>
    <property type="match status" value="1"/>
</dbReference>
<evidence type="ECO:0008006" key="7">
    <source>
        <dbReference type="Google" id="ProtNLM"/>
    </source>
</evidence>
<dbReference type="OrthoDB" id="1117124at2"/>
<proteinExistence type="predicted"/>
<feature type="transmembrane region" description="Helical" evidence="4">
    <location>
        <begin position="200"/>
        <end position="221"/>
    </location>
</feature>
<feature type="transmembrane region" description="Helical" evidence="4">
    <location>
        <begin position="59"/>
        <end position="80"/>
    </location>
</feature>
<feature type="transmembrane region" description="Helical" evidence="4">
    <location>
        <begin position="174"/>
        <end position="194"/>
    </location>
</feature>
<dbReference type="RefSeq" id="WP_143185351.1">
    <property type="nucleotide sequence ID" value="NZ_FQYR01000009.1"/>
</dbReference>
<dbReference type="AlphaFoldDB" id="A0A1M6SFX7"/>
<dbReference type="Proteomes" id="UP000184510">
    <property type="component" value="Unassembled WGS sequence"/>
</dbReference>
<dbReference type="InParanoid" id="A0A1M6SFX7"/>
<feature type="transmembrane region" description="Helical" evidence="4">
    <location>
        <begin position="316"/>
        <end position="336"/>
    </location>
</feature>
<protein>
    <recommendedName>
        <fullName evidence="7">Major Facilitator Superfamily protein</fullName>
    </recommendedName>
</protein>
<sequence>MFRQVADRVFRILTSEADGRVCKDLPEEACRRQPENFCKHVLSLILTKTADGLIDPKLVLSWLMTVLGAPAAYIGMLVPVREAGALLPQLFTAGYLDSLPLRKYAWAIGSFIQGACAAAMGLAVLWMEGEALGAVIIALLALLAVARSVCSVCYKDVLGKTVDKSKRGTATGAASSLAAGLVICYALLIASGWVDRLTLVTVGLMLAALFWSLAGGLFWTLTEARGSTAGGGNPFKIALKHTSYLFTDRQLVLFILTRGLLTATALAPPFMVALGAGASGNGFAGLGWLVLASSFAGLSSSYVWGRLADHSSRKVLLLAGLLGGVALIATSLCAFYEVLGTAWLLPVLLYTLMVAYQGVRLGRSTHLVDMADVEKRAAYTALSNTVIGVLLLMGGGFGLLANTYGELTVILVFSLMCFASMAGAFFLHEVQDD</sequence>
<dbReference type="PANTHER" id="PTHR23526:SF2">
    <property type="entry name" value="MAJOR FACILITATOR SUPERFAMILY (MFS) PROFILE DOMAIN-CONTAINING PROTEIN"/>
    <property type="match status" value="1"/>
</dbReference>
<organism evidence="5 6">
    <name type="scientific">Rubritalea squalenifaciens DSM 18772</name>
    <dbReference type="NCBI Taxonomy" id="1123071"/>
    <lineage>
        <taxon>Bacteria</taxon>
        <taxon>Pseudomonadati</taxon>
        <taxon>Verrucomicrobiota</taxon>
        <taxon>Verrucomicrobiia</taxon>
        <taxon>Verrucomicrobiales</taxon>
        <taxon>Rubritaleaceae</taxon>
        <taxon>Rubritalea</taxon>
    </lineage>
</organism>
<dbReference type="SUPFAM" id="SSF103473">
    <property type="entry name" value="MFS general substrate transporter"/>
    <property type="match status" value="1"/>
</dbReference>
<accession>A0A1M6SFX7</accession>
<evidence type="ECO:0000256" key="3">
    <source>
        <dbReference type="ARBA" id="ARBA00023136"/>
    </source>
</evidence>
<gene>
    <name evidence="5" type="ORF">SAMN02745181_3816</name>
</gene>
<reference evidence="5 6" key="1">
    <citation type="submission" date="2016-11" db="EMBL/GenBank/DDBJ databases">
        <authorList>
            <person name="Jaros S."/>
            <person name="Januszkiewicz K."/>
            <person name="Wedrychowicz H."/>
        </authorList>
    </citation>
    <scope>NUCLEOTIDE SEQUENCE [LARGE SCALE GENOMIC DNA]</scope>
    <source>
        <strain evidence="5 6">DSM 18772</strain>
    </source>
</reference>